<dbReference type="Pfam" id="PF01041">
    <property type="entry name" value="DegT_DnrJ_EryC1"/>
    <property type="match status" value="1"/>
</dbReference>
<dbReference type="GO" id="GO:0030170">
    <property type="term" value="F:pyridoxal phosphate binding"/>
    <property type="evidence" value="ECO:0007669"/>
    <property type="project" value="TreeGrafter"/>
</dbReference>
<dbReference type="GO" id="GO:0008483">
    <property type="term" value="F:transaminase activity"/>
    <property type="evidence" value="ECO:0007669"/>
    <property type="project" value="TreeGrafter"/>
</dbReference>
<comment type="caution">
    <text evidence="6">The sequence shown here is derived from an EMBL/GenBank/DDBJ whole genome shotgun (WGS) entry which is preliminary data.</text>
</comment>
<protein>
    <submittedName>
        <fullName evidence="6">Transcriptional regulator</fullName>
    </submittedName>
</protein>
<feature type="active site" description="Proton acceptor" evidence="3">
    <location>
        <position position="197"/>
    </location>
</feature>
<evidence type="ECO:0000256" key="4">
    <source>
        <dbReference type="PIRSR" id="PIRSR000390-2"/>
    </source>
</evidence>
<dbReference type="InterPro" id="IPR000653">
    <property type="entry name" value="DegT/StrS_aminotransferase"/>
</dbReference>
<evidence type="ECO:0000313" key="6">
    <source>
        <dbReference type="EMBL" id="RTZ81073.1"/>
    </source>
</evidence>
<dbReference type="Proteomes" id="UP000286801">
    <property type="component" value="Unassembled WGS sequence"/>
</dbReference>
<dbReference type="CDD" id="cd00616">
    <property type="entry name" value="AHBA_syn"/>
    <property type="match status" value="1"/>
</dbReference>
<sequence length="386" mass="42856">MKVPLLDLRPPLEELRDEIIEAVTQVIDSTRYIMGPEIDSLEKKIAEYCGTADAVGVSSGTDALLLSLMVLDVGPGDLVLTSNFSFFATAGVVARLNATPVFVDIDPETYNIDPECVRMTLAEMDKETRKRVKAIIPVHLYGQCADMKAILNIAAEFKIPVIEDGAQAIGAECEIDGKKRPAGSLGDFGCFSFFPSKNLGGVGDGGIVTVNEPELAEKLRLKRVHGGERKYYHRVIGGNFRLDPIQATVIRVKLPHLNHWHNQRQDNAEYYNKLFAETSLGGSISIPQVMHSKRLQNPHIYNQYVIRAEQRDQLQSFLAENEISAEVYYPLPFHLQECFLDLGGKAGDFPVSETAAEEVLALPVYPGLSRQMQESVVEKIEEFYQA</sequence>
<dbReference type="PIRSF" id="PIRSF000390">
    <property type="entry name" value="PLP_StrS"/>
    <property type="match status" value="1"/>
</dbReference>
<comment type="similarity">
    <text evidence="2 5">Belongs to the DegT/DnrJ/EryC1 family.</text>
</comment>
<dbReference type="GO" id="GO:0000271">
    <property type="term" value="P:polysaccharide biosynthetic process"/>
    <property type="evidence" value="ECO:0007669"/>
    <property type="project" value="TreeGrafter"/>
</dbReference>
<evidence type="ECO:0000313" key="7">
    <source>
        <dbReference type="Proteomes" id="UP000286801"/>
    </source>
</evidence>
<dbReference type="Gene3D" id="3.90.1150.10">
    <property type="entry name" value="Aspartate Aminotransferase, domain 1"/>
    <property type="match status" value="1"/>
</dbReference>
<dbReference type="PANTHER" id="PTHR30244:SF36">
    <property type="entry name" value="3-OXO-GLUCOSE-6-PHOSPHATE:GLUTAMATE AMINOTRANSFERASE"/>
    <property type="match status" value="1"/>
</dbReference>
<evidence type="ECO:0000256" key="1">
    <source>
        <dbReference type="ARBA" id="ARBA00022898"/>
    </source>
</evidence>
<name>A0A432GD01_9DELT</name>
<dbReference type="PANTHER" id="PTHR30244">
    <property type="entry name" value="TRANSAMINASE"/>
    <property type="match status" value="1"/>
</dbReference>
<dbReference type="SUPFAM" id="SSF53383">
    <property type="entry name" value="PLP-dependent transferases"/>
    <property type="match status" value="1"/>
</dbReference>
<organism evidence="6 7">
    <name type="scientific">SAR324 cluster bacterium</name>
    <dbReference type="NCBI Taxonomy" id="2024889"/>
    <lineage>
        <taxon>Bacteria</taxon>
        <taxon>Deltaproteobacteria</taxon>
        <taxon>SAR324 cluster</taxon>
    </lineage>
</organism>
<proteinExistence type="inferred from homology"/>
<feature type="modified residue" description="N6-(pyridoxal phosphate)lysine" evidence="4">
    <location>
        <position position="197"/>
    </location>
</feature>
<reference evidence="6 7" key="1">
    <citation type="submission" date="2018-06" db="EMBL/GenBank/DDBJ databases">
        <title>Combined omics and stable isotope probing to characterize newly discovered Mariana Back-Arc vent microbial communities.</title>
        <authorList>
            <person name="Trembath-Reichert E."/>
            <person name="Huber J.A."/>
        </authorList>
    </citation>
    <scope>NUCLEOTIDE SEQUENCE [LARGE SCALE GENOMIC DNA]</scope>
    <source>
        <strain evidence="6">MAG 63_1</strain>
    </source>
</reference>
<keyword evidence="1 4" id="KW-0663">Pyridoxal phosphate</keyword>
<evidence type="ECO:0000256" key="2">
    <source>
        <dbReference type="ARBA" id="ARBA00037999"/>
    </source>
</evidence>
<accession>A0A432GD01</accession>
<dbReference type="InterPro" id="IPR015424">
    <property type="entry name" value="PyrdxlP-dep_Trfase"/>
</dbReference>
<gene>
    <name evidence="6" type="ORF">DSY97_01865</name>
</gene>
<evidence type="ECO:0000256" key="5">
    <source>
        <dbReference type="RuleBase" id="RU004508"/>
    </source>
</evidence>
<dbReference type="InterPro" id="IPR015422">
    <property type="entry name" value="PyrdxlP-dep_Trfase_small"/>
</dbReference>
<evidence type="ECO:0000256" key="3">
    <source>
        <dbReference type="PIRSR" id="PIRSR000390-1"/>
    </source>
</evidence>
<dbReference type="InterPro" id="IPR015421">
    <property type="entry name" value="PyrdxlP-dep_Trfase_major"/>
</dbReference>
<dbReference type="Gene3D" id="3.40.640.10">
    <property type="entry name" value="Type I PLP-dependent aspartate aminotransferase-like (Major domain)"/>
    <property type="match status" value="1"/>
</dbReference>
<dbReference type="AlphaFoldDB" id="A0A432GD01"/>
<dbReference type="EMBL" id="QNZL01000050">
    <property type="protein sequence ID" value="RTZ81073.1"/>
    <property type="molecule type" value="Genomic_DNA"/>
</dbReference>